<dbReference type="InterPro" id="IPR043129">
    <property type="entry name" value="ATPase_NBD"/>
</dbReference>
<evidence type="ECO:0000256" key="6">
    <source>
        <dbReference type="HAMAP-Rule" id="MF_02207"/>
    </source>
</evidence>
<dbReference type="CDD" id="cd10225">
    <property type="entry name" value="ASKHA_NBD_MreB-like"/>
    <property type="match status" value="1"/>
</dbReference>
<dbReference type="PRINTS" id="PR01652">
    <property type="entry name" value="SHAPEPROTEIN"/>
</dbReference>
<keyword evidence="3 6" id="KW-0067">ATP-binding</keyword>
<feature type="binding site" evidence="6">
    <location>
        <begin position="293"/>
        <end position="296"/>
    </location>
    <ligand>
        <name>ATP</name>
        <dbReference type="ChEBI" id="CHEBI:30616"/>
    </ligand>
</feature>
<dbReference type="GO" id="GO:0008360">
    <property type="term" value="P:regulation of cell shape"/>
    <property type="evidence" value="ECO:0007669"/>
    <property type="project" value="UniProtKB-UniRule"/>
</dbReference>
<dbReference type="GO" id="GO:0000902">
    <property type="term" value="P:cell morphogenesis"/>
    <property type="evidence" value="ECO:0007669"/>
    <property type="project" value="InterPro"/>
</dbReference>
<dbReference type="AlphaFoldDB" id="A0A6J4JLV3"/>
<dbReference type="InterPro" id="IPR004753">
    <property type="entry name" value="MreB"/>
</dbReference>
<dbReference type="Pfam" id="PF06723">
    <property type="entry name" value="MreB_Mbl"/>
    <property type="match status" value="1"/>
</dbReference>
<dbReference type="PANTHER" id="PTHR42749:SF1">
    <property type="entry name" value="CELL SHAPE-DETERMINING PROTEIN MREB"/>
    <property type="match status" value="1"/>
</dbReference>
<protein>
    <recommendedName>
        <fullName evidence="6">Cell shape-determining protein MreB</fullName>
    </recommendedName>
</protein>
<dbReference type="NCBIfam" id="NF010539">
    <property type="entry name" value="PRK13927.1"/>
    <property type="match status" value="1"/>
</dbReference>
<accession>A0A6J4JLV3</accession>
<evidence type="ECO:0000256" key="2">
    <source>
        <dbReference type="ARBA" id="ARBA00022741"/>
    </source>
</evidence>
<proteinExistence type="inferred from homology"/>
<dbReference type="GO" id="GO:0005737">
    <property type="term" value="C:cytoplasm"/>
    <property type="evidence" value="ECO:0007669"/>
    <property type="project" value="UniProtKB-SubCell"/>
</dbReference>
<name>A0A6J4JLV3_9BACT</name>
<comment type="caution">
    <text evidence="6">Lacks conserved residue(s) required for the propagation of feature annotation.</text>
</comment>
<dbReference type="SUPFAM" id="SSF53067">
    <property type="entry name" value="Actin-like ATPase domain"/>
    <property type="match status" value="2"/>
</dbReference>
<keyword evidence="2 6" id="KW-0547">Nucleotide-binding</keyword>
<organism evidence="7">
    <name type="scientific">uncultured Armatimonadetes bacterium</name>
    <dbReference type="NCBI Taxonomy" id="157466"/>
    <lineage>
        <taxon>Bacteria</taxon>
        <taxon>Bacillati</taxon>
        <taxon>Armatimonadota</taxon>
        <taxon>environmental samples</taxon>
    </lineage>
</organism>
<comment type="similarity">
    <text evidence="5 6">Belongs to the FtsA/MreB family.</text>
</comment>
<dbReference type="EMBL" id="CADCTO010000486">
    <property type="protein sequence ID" value="CAA9281935.1"/>
    <property type="molecule type" value="Genomic_DNA"/>
</dbReference>
<dbReference type="HAMAP" id="MF_02207">
    <property type="entry name" value="MreB"/>
    <property type="match status" value="1"/>
</dbReference>
<evidence type="ECO:0000256" key="4">
    <source>
        <dbReference type="ARBA" id="ARBA00022960"/>
    </source>
</evidence>
<comment type="function">
    <text evidence="6">Forms membrane-associated dynamic filaments that are essential for cell shape determination. Acts by regulating cell wall synthesis and cell elongation, and thus cell shape. A feedback loop between cell geometry and MreB localization may maintain elongated cell shape by targeting cell wall growth to regions of negative cell wall curvature.</text>
</comment>
<dbReference type="Gene3D" id="3.30.420.40">
    <property type="match status" value="2"/>
</dbReference>
<dbReference type="NCBIfam" id="TIGR00904">
    <property type="entry name" value="mreB"/>
    <property type="match status" value="1"/>
</dbReference>
<dbReference type="PANTHER" id="PTHR42749">
    <property type="entry name" value="CELL SHAPE-DETERMINING PROTEIN MREB"/>
    <property type="match status" value="1"/>
</dbReference>
<dbReference type="GO" id="GO:0005524">
    <property type="term" value="F:ATP binding"/>
    <property type="evidence" value="ECO:0007669"/>
    <property type="project" value="UniProtKB-KW"/>
</dbReference>
<gene>
    <name evidence="6" type="primary">mreB</name>
    <name evidence="7" type="ORF">AVDCRST_MAG63-3629</name>
</gene>
<evidence type="ECO:0000256" key="3">
    <source>
        <dbReference type="ARBA" id="ARBA00022840"/>
    </source>
</evidence>
<reference evidence="7" key="1">
    <citation type="submission" date="2020-02" db="EMBL/GenBank/DDBJ databases">
        <authorList>
            <person name="Meier V. D."/>
        </authorList>
    </citation>
    <scope>NUCLEOTIDE SEQUENCE</scope>
    <source>
        <strain evidence="7">AVDCRST_MAG63</strain>
    </source>
</reference>
<feature type="binding site" evidence="6">
    <location>
        <begin position="21"/>
        <end position="23"/>
    </location>
    <ligand>
        <name>ATP</name>
        <dbReference type="ChEBI" id="CHEBI:30616"/>
    </ligand>
</feature>
<dbReference type="InterPro" id="IPR056546">
    <property type="entry name" value="MreB_MamK-like"/>
</dbReference>
<evidence type="ECO:0000256" key="1">
    <source>
        <dbReference type="ARBA" id="ARBA00022490"/>
    </source>
</evidence>
<comment type="subcellular location">
    <subcellularLocation>
        <location evidence="6">Cytoplasm</location>
    </subcellularLocation>
    <text evidence="6">Membrane-associated.</text>
</comment>
<evidence type="ECO:0000256" key="5">
    <source>
        <dbReference type="ARBA" id="ARBA00023458"/>
    </source>
</evidence>
<keyword evidence="1 6" id="KW-0963">Cytoplasm</keyword>
<comment type="subunit">
    <text evidence="6">Forms polymers.</text>
</comment>
<sequence length="351" mass="37439">MRFPGNLLKRFSRNMGIDLGTANTLVHVRGKGILLREPSVVALDVNSRVVLQVGEEAKRMVGRTPAHIIAIRPLKDGVIADFDQTEKMLRYFIEKVNRRRSWVHPQVVVGIPSGVTEVERRAVLDATKKAGAKDAFLIEEPMAAAIGAGLPVSEPTGSMIVDIGGGTTEVAVISLSGIVTSRSIRIAGDEIDEAITGYIRRTYNLFIGDRTAEETKLTIGSAYPLDQELRLTVRGRDLISGLPRATTITSEEIRDAIAEPVGQIVEAVKVALESAPPELAADIMDQGIVLAGGGALLRGLDQLIAAETSMPVHIASDPLSCVALGAGAVLDEVEHNPALRNALLSATQLNN</sequence>
<feature type="binding site" evidence="6">
    <location>
        <begin position="165"/>
        <end position="167"/>
    </location>
    <ligand>
        <name>ATP</name>
        <dbReference type="ChEBI" id="CHEBI:30616"/>
    </ligand>
</feature>
<evidence type="ECO:0000313" key="7">
    <source>
        <dbReference type="EMBL" id="CAA9281935.1"/>
    </source>
</evidence>
<keyword evidence="4 6" id="KW-0133">Cell shape</keyword>